<dbReference type="InterPro" id="IPR036866">
    <property type="entry name" value="RibonucZ/Hydroxyglut_hydro"/>
</dbReference>
<dbReference type="AlphaFoldDB" id="A0AAJ0LXC8"/>
<evidence type="ECO:0000259" key="1">
    <source>
        <dbReference type="SMART" id="SM00849"/>
    </source>
</evidence>
<dbReference type="InterPro" id="IPR001279">
    <property type="entry name" value="Metallo-B-lactamas"/>
</dbReference>
<dbReference type="InterPro" id="IPR050855">
    <property type="entry name" value="NDM-1-like"/>
</dbReference>
<dbReference type="SUPFAM" id="SSF56281">
    <property type="entry name" value="Metallo-hydrolase/oxidoreductase"/>
    <property type="match status" value="1"/>
</dbReference>
<gene>
    <name evidence="2" type="ORF">LTR09_000455</name>
</gene>
<dbReference type="PANTHER" id="PTHR42951:SF4">
    <property type="entry name" value="ACYL-COENZYME A THIOESTERASE MBLAC2"/>
    <property type="match status" value="1"/>
</dbReference>
<dbReference type="PANTHER" id="PTHR42951">
    <property type="entry name" value="METALLO-BETA-LACTAMASE DOMAIN-CONTAINING"/>
    <property type="match status" value="1"/>
</dbReference>
<comment type="caution">
    <text evidence="2">The sequence shown here is derived from an EMBL/GenBank/DDBJ whole genome shotgun (WGS) entry which is preliminary data.</text>
</comment>
<organism evidence="2 3">
    <name type="scientific">Extremus antarcticus</name>
    <dbReference type="NCBI Taxonomy" id="702011"/>
    <lineage>
        <taxon>Eukaryota</taxon>
        <taxon>Fungi</taxon>
        <taxon>Dikarya</taxon>
        <taxon>Ascomycota</taxon>
        <taxon>Pezizomycotina</taxon>
        <taxon>Dothideomycetes</taxon>
        <taxon>Dothideomycetidae</taxon>
        <taxon>Mycosphaerellales</taxon>
        <taxon>Extremaceae</taxon>
        <taxon>Extremus</taxon>
    </lineage>
</organism>
<proteinExistence type="predicted"/>
<dbReference type="Pfam" id="PF00753">
    <property type="entry name" value="Lactamase_B"/>
    <property type="match status" value="1"/>
</dbReference>
<dbReference type="Proteomes" id="UP001271007">
    <property type="component" value="Unassembled WGS sequence"/>
</dbReference>
<accession>A0AAJ0LXC8</accession>
<dbReference type="Gene3D" id="3.60.15.10">
    <property type="entry name" value="Ribonuclease Z/Hydroxyacylglutathione hydrolase-like"/>
    <property type="match status" value="1"/>
</dbReference>
<dbReference type="EMBL" id="JAWDJX010000001">
    <property type="protein sequence ID" value="KAK3058890.1"/>
    <property type="molecule type" value="Genomic_DNA"/>
</dbReference>
<feature type="domain" description="Metallo-beta-lactamase" evidence="1">
    <location>
        <begin position="7"/>
        <end position="178"/>
    </location>
</feature>
<dbReference type="SMART" id="SM00849">
    <property type="entry name" value="Lactamase_B"/>
    <property type="match status" value="1"/>
</dbReference>
<sequence length="292" mass="31601">MVTDGRYQALFSVTDCSSVIVVDAPPTIGANLLHDIGTITSFPVTHMTYSHSHADHILAAGLIAASNPNISIIAHALTAEQLALAPDPHRPAPTTTFETSYTLTISNQTLELAYHGPNHEPGYIFIHSPHHRILMLVDVVFPGWLPFARLAEDQSVPGYILAHEQILEYDFTTFVGGHLNRVGTREDVRIQQRYVQDLYNTSVHAIGLSAEASGPLSIGKMLPPVAEANPGNSWALFRVYLGAVVEFVAEDVGTRWNDRLAGADVFGVSNAAAMVEAVRNDWGVLGPFGTAE</sequence>
<reference evidence="2" key="1">
    <citation type="submission" date="2023-04" db="EMBL/GenBank/DDBJ databases">
        <title>Black Yeasts Isolated from many extreme environments.</title>
        <authorList>
            <person name="Coleine C."/>
            <person name="Stajich J.E."/>
            <person name="Selbmann L."/>
        </authorList>
    </citation>
    <scope>NUCLEOTIDE SEQUENCE</scope>
    <source>
        <strain evidence="2">CCFEE 5312</strain>
    </source>
</reference>
<dbReference type="CDD" id="cd16276">
    <property type="entry name" value="metallo-hydrolase-like_MBL-fold"/>
    <property type="match status" value="1"/>
</dbReference>
<keyword evidence="3" id="KW-1185">Reference proteome</keyword>
<protein>
    <recommendedName>
        <fullName evidence="1">Metallo-beta-lactamase domain-containing protein</fullName>
    </recommendedName>
</protein>
<name>A0AAJ0LXC8_9PEZI</name>
<evidence type="ECO:0000313" key="3">
    <source>
        <dbReference type="Proteomes" id="UP001271007"/>
    </source>
</evidence>
<evidence type="ECO:0000313" key="2">
    <source>
        <dbReference type="EMBL" id="KAK3058890.1"/>
    </source>
</evidence>